<dbReference type="InterPro" id="IPR009097">
    <property type="entry name" value="Cyclic_Pdiesterase"/>
</dbReference>
<keyword evidence="1" id="KW-0436">Ligase</keyword>
<comment type="caution">
    <text evidence="1">The sequence shown here is derived from an EMBL/GenBank/DDBJ whole genome shotgun (WGS) entry which is preliminary data.</text>
</comment>
<dbReference type="EMBL" id="BAAAMY010000010">
    <property type="protein sequence ID" value="GAA1928519.1"/>
    <property type="molecule type" value="Genomic_DNA"/>
</dbReference>
<name>A0ABN2PR80_9ACTN</name>
<accession>A0ABN2PR80</accession>
<dbReference type="SUPFAM" id="SSF55144">
    <property type="entry name" value="LigT-like"/>
    <property type="match status" value="1"/>
</dbReference>
<keyword evidence="2" id="KW-1185">Reference proteome</keyword>
<protein>
    <submittedName>
        <fullName evidence="1">2'-5' RNA ligase family protein</fullName>
    </submittedName>
</protein>
<organism evidence="1 2">
    <name type="scientific">Nocardioides lentus</name>
    <dbReference type="NCBI Taxonomy" id="338077"/>
    <lineage>
        <taxon>Bacteria</taxon>
        <taxon>Bacillati</taxon>
        <taxon>Actinomycetota</taxon>
        <taxon>Actinomycetes</taxon>
        <taxon>Propionibacteriales</taxon>
        <taxon>Nocardioidaceae</taxon>
        <taxon>Nocardioides</taxon>
    </lineage>
</organism>
<dbReference type="GO" id="GO:0016874">
    <property type="term" value="F:ligase activity"/>
    <property type="evidence" value="ECO:0007669"/>
    <property type="project" value="UniProtKB-KW"/>
</dbReference>
<dbReference type="Gene3D" id="3.90.1140.10">
    <property type="entry name" value="Cyclic phosphodiesterase"/>
    <property type="match status" value="1"/>
</dbReference>
<dbReference type="Proteomes" id="UP001501612">
    <property type="component" value="Unassembled WGS sequence"/>
</dbReference>
<proteinExistence type="predicted"/>
<dbReference type="RefSeq" id="WP_344008735.1">
    <property type="nucleotide sequence ID" value="NZ_BAAAMY010000010.1"/>
</dbReference>
<evidence type="ECO:0000313" key="1">
    <source>
        <dbReference type="EMBL" id="GAA1928519.1"/>
    </source>
</evidence>
<reference evidence="1 2" key="1">
    <citation type="journal article" date="2019" name="Int. J. Syst. Evol. Microbiol.">
        <title>The Global Catalogue of Microorganisms (GCM) 10K type strain sequencing project: providing services to taxonomists for standard genome sequencing and annotation.</title>
        <authorList>
            <consortium name="The Broad Institute Genomics Platform"/>
            <consortium name="The Broad Institute Genome Sequencing Center for Infectious Disease"/>
            <person name="Wu L."/>
            <person name="Ma J."/>
        </authorList>
    </citation>
    <scope>NUCLEOTIDE SEQUENCE [LARGE SCALE GENOMIC DNA]</scope>
    <source>
        <strain evidence="1 2">JCM 14046</strain>
    </source>
</reference>
<evidence type="ECO:0000313" key="2">
    <source>
        <dbReference type="Proteomes" id="UP001501612"/>
    </source>
</evidence>
<gene>
    <name evidence="1" type="ORF">GCM10009737_33020</name>
</gene>
<sequence>MDPLVVTLELDEETQQRFDAERRELFPAGRTAVGAHLTLFHAVPGERERQVLADVAQEARRPTFGLRVREVMALGRGAAYRLEAEELVAIHRRLQRAWADGLTRQDGQGLRPHVTVQNKVTPEVARATVERLRAGFEPYDVTAAALAVWRYVGGPWEPVERFPFEG</sequence>
<dbReference type="Pfam" id="PF13563">
    <property type="entry name" value="2_5_RNA_ligase2"/>
    <property type="match status" value="1"/>
</dbReference>